<proteinExistence type="inferred from homology"/>
<feature type="domain" description="Acyl-CoA dehydrogenase/oxidase N-terminal" evidence="8">
    <location>
        <begin position="5"/>
        <end position="116"/>
    </location>
</feature>
<evidence type="ECO:0000313" key="10">
    <source>
        <dbReference type="Proteomes" id="UP000546642"/>
    </source>
</evidence>
<dbReference type="InterPro" id="IPR037069">
    <property type="entry name" value="AcylCoA_DH/ox_N_sf"/>
</dbReference>
<dbReference type="PANTHER" id="PTHR43884:SF20">
    <property type="entry name" value="ACYL-COA DEHYDROGENASE FADE28"/>
    <property type="match status" value="1"/>
</dbReference>
<keyword evidence="3" id="KW-0285">Flavoprotein</keyword>
<dbReference type="InterPro" id="IPR013786">
    <property type="entry name" value="AcylCoA_DH/ox_N"/>
</dbReference>
<protein>
    <recommendedName>
        <fullName evidence="11">Acyl-CoA dehydrogenase</fullName>
    </recommendedName>
</protein>
<dbReference type="Gene3D" id="1.20.140.10">
    <property type="entry name" value="Butyryl-CoA Dehydrogenase, subunit A, domain 3"/>
    <property type="match status" value="1"/>
</dbReference>
<dbReference type="RefSeq" id="WP_184074762.1">
    <property type="nucleotide sequence ID" value="NZ_JACHDS010000001.1"/>
</dbReference>
<dbReference type="SUPFAM" id="SSF47203">
    <property type="entry name" value="Acyl-CoA dehydrogenase C-terminal domain-like"/>
    <property type="match status" value="1"/>
</dbReference>
<dbReference type="CDD" id="cd00567">
    <property type="entry name" value="ACAD"/>
    <property type="match status" value="1"/>
</dbReference>
<dbReference type="InterPro" id="IPR046373">
    <property type="entry name" value="Acyl-CoA_Oxase/DH_mid-dom_sf"/>
</dbReference>
<dbReference type="SUPFAM" id="SSF56645">
    <property type="entry name" value="Acyl-CoA dehydrogenase NM domain-like"/>
    <property type="match status" value="1"/>
</dbReference>
<keyword evidence="4" id="KW-0274">FAD</keyword>
<dbReference type="AlphaFoldDB" id="A0A7W9YG56"/>
<dbReference type="PANTHER" id="PTHR43884">
    <property type="entry name" value="ACYL-COA DEHYDROGENASE"/>
    <property type="match status" value="1"/>
</dbReference>
<feature type="domain" description="Acyl-CoA dehydrogenase/oxidase C-terminal" evidence="7">
    <location>
        <begin position="233"/>
        <end position="379"/>
    </location>
</feature>
<name>A0A7W9YG56_9ACTN</name>
<dbReference type="Proteomes" id="UP000546642">
    <property type="component" value="Unassembled WGS sequence"/>
</dbReference>
<feature type="region of interest" description="Disordered" evidence="6">
    <location>
        <begin position="132"/>
        <end position="152"/>
    </location>
</feature>
<reference evidence="9 10" key="1">
    <citation type="submission" date="2020-08" db="EMBL/GenBank/DDBJ databases">
        <title>Sequencing the genomes of 1000 actinobacteria strains.</title>
        <authorList>
            <person name="Klenk H.-P."/>
        </authorList>
    </citation>
    <scope>NUCLEOTIDE SEQUENCE [LARGE SCALE GENOMIC DNA]</scope>
    <source>
        <strain evidence="9 10">DSM 46659</strain>
    </source>
</reference>
<evidence type="ECO:0000256" key="4">
    <source>
        <dbReference type="ARBA" id="ARBA00022827"/>
    </source>
</evidence>
<dbReference type="Pfam" id="PF00441">
    <property type="entry name" value="Acyl-CoA_dh_1"/>
    <property type="match status" value="1"/>
</dbReference>
<organism evidence="9 10">
    <name type="scientific">Nocardiopsis mwathae</name>
    <dbReference type="NCBI Taxonomy" id="1472723"/>
    <lineage>
        <taxon>Bacteria</taxon>
        <taxon>Bacillati</taxon>
        <taxon>Actinomycetota</taxon>
        <taxon>Actinomycetes</taxon>
        <taxon>Streptosporangiales</taxon>
        <taxon>Nocardiopsidaceae</taxon>
        <taxon>Nocardiopsis</taxon>
    </lineage>
</organism>
<evidence type="ECO:0000256" key="3">
    <source>
        <dbReference type="ARBA" id="ARBA00022630"/>
    </source>
</evidence>
<dbReference type="Pfam" id="PF02771">
    <property type="entry name" value="Acyl-CoA_dh_N"/>
    <property type="match status" value="1"/>
</dbReference>
<comment type="caution">
    <text evidence="9">The sequence shown here is derived from an EMBL/GenBank/DDBJ whole genome shotgun (WGS) entry which is preliminary data.</text>
</comment>
<comment type="similarity">
    <text evidence="2">Belongs to the acyl-CoA dehydrogenase family.</text>
</comment>
<evidence type="ECO:0008006" key="11">
    <source>
        <dbReference type="Google" id="ProtNLM"/>
    </source>
</evidence>
<dbReference type="InterPro" id="IPR009100">
    <property type="entry name" value="AcylCoA_DH/oxidase_NM_dom_sf"/>
</dbReference>
<dbReference type="Gene3D" id="1.10.540.10">
    <property type="entry name" value="Acyl-CoA dehydrogenase/oxidase, N-terminal domain"/>
    <property type="match status" value="1"/>
</dbReference>
<evidence type="ECO:0000259" key="7">
    <source>
        <dbReference type="Pfam" id="PF00441"/>
    </source>
</evidence>
<evidence type="ECO:0000259" key="8">
    <source>
        <dbReference type="Pfam" id="PF02771"/>
    </source>
</evidence>
<dbReference type="EMBL" id="JACHDS010000001">
    <property type="protein sequence ID" value="MBB6171502.1"/>
    <property type="molecule type" value="Genomic_DNA"/>
</dbReference>
<dbReference type="GO" id="GO:0050660">
    <property type="term" value="F:flavin adenine dinucleotide binding"/>
    <property type="evidence" value="ECO:0007669"/>
    <property type="project" value="InterPro"/>
</dbReference>
<evidence type="ECO:0000256" key="2">
    <source>
        <dbReference type="ARBA" id="ARBA00009347"/>
    </source>
</evidence>
<evidence type="ECO:0000256" key="1">
    <source>
        <dbReference type="ARBA" id="ARBA00001974"/>
    </source>
</evidence>
<dbReference type="InterPro" id="IPR009075">
    <property type="entry name" value="AcylCo_DH/oxidase_C"/>
</dbReference>
<evidence type="ECO:0000313" key="9">
    <source>
        <dbReference type="EMBL" id="MBB6171502.1"/>
    </source>
</evidence>
<evidence type="ECO:0000256" key="6">
    <source>
        <dbReference type="SAM" id="MobiDB-lite"/>
    </source>
</evidence>
<gene>
    <name evidence="9" type="ORF">HNR23_001562</name>
</gene>
<keyword evidence="10" id="KW-1185">Reference proteome</keyword>
<sequence>MRFGAEQEELRATVRRVLERGNGSARGAPWVEPAGGGTADGIWRVLSDQVGAAGLAVAEQDGGAGFSCVETHVVMEELGRALTPTPFLGSAVLAAQALAACADAIRAVWLPQIAAGTRVGALGWAERGSFDPDDIATRAEEGTGGADADPPDAGLPGAGARLRLTGVKEHVLDADRAGVLLVAARAGSDLALFAVDPAAPGVTVEPQVPMDLSRPQARVALDAAPAMLLCADGDRVMRHVMDAACTALSAEQVGGAAHCLDMTLAHVRRRVQFGRPIGAFQAVRHRLADMYVLLEGARSASYAAAFALADGDPDASAVAALAKSSCSEAFRTIAGEAIQLHGGIGLTWEHDAHRYFKRAHGSALLFGSPEWHRGRLAPALGLTGGAASRR</sequence>
<dbReference type="GO" id="GO:0003995">
    <property type="term" value="F:acyl-CoA dehydrogenase activity"/>
    <property type="evidence" value="ECO:0007669"/>
    <property type="project" value="TreeGrafter"/>
</dbReference>
<accession>A0A7W9YG56</accession>
<dbReference type="InterPro" id="IPR036250">
    <property type="entry name" value="AcylCo_DH-like_C"/>
</dbReference>
<evidence type="ECO:0000256" key="5">
    <source>
        <dbReference type="ARBA" id="ARBA00023002"/>
    </source>
</evidence>
<comment type="cofactor">
    <cofactor evidence="1">
        <name>FAD</name>
        <dbReference type="ChEBI" id="CHEBI:57692"/>
    </cofactor>
</comment>
<dbReference type="Gene3D" id="2.40.110.10">
    <property type="entry name" value="Butyryl-CoA Dehydrogenase, subunit A, domain 2"/>
    <property type="match status" value="1"/>
</dbReference>
<keyword evidence="5" id="KW-0560">Oxidoreductase</keyword>